<protein>
    <recommendedName>
        <fullName evidence="5">Secreted protein</fullName>
    </recommendedName>
</protein>
<reference evidence="3 4" key="1">
    <citation type="journal article" date="2021" name="Commun. Biol.">
        <title>The genome of Shorea leprosula (Dipterocarpaceae) highlights the ecological relevance of drought in aseasonal tropical rainforests.</title>
        <authorList>
            <person name="Ng K.K.S."/>
            <person name="Kobayashi M.J."/>
            <person name="Fawcett J.A."/>
            <person name="Hatakeyama M."/>
            <person name="Paape T."/>
            <person name="Ng C.H."/>
            <person name="Ang C.C."/>
            <person name="Tnah L.H."/>
            <person name="Lee C.T."/>
            <person name="Nishiyama T."/>
            <person name="Sese J."/>
            <person name="O'Brien M.J."/>
            <person name="Copetti D."/>
            <person name="Mohd Noor M.I."/>
            <person name="Ong R.C."/>
            <person name="Putra M."/>
            <person name="Sireger I.Z."/>
            <person name="Indrioko S."/>
            <person name="Kosugi Y."/>
            <person name="Izuno A."/>
            <person name="Isagi Y."/>
            <person name="Lee S.L."/>
            <person name="Shimizu K.K."/>
        </authorList>
    </citation>
    <scope>NUCLEOTIDE SEQUENCE [LARGE SCALE GENOMIC DNA]</scope>
    <source>
        <strain evidence="3">214</strain>
    </source>
</reference>
<evidence type="ECO:0000256" key="1">
    <source>
        <dbReference type="SAM" id="MobiDB-lite"/>
    </source>
</evidence>
<feature type="chain" id="PRO_5043910315" description="Secreted protein" evidence="2">
    <location>
        <begin position="18"/>
        <end position="100"/>
    </location>
</feature>
<evidence type="ECO:0000313" key="3">
    <source>
        <dbReference type="EMBL" id="GKV20612.1"/>
    </source>
</evidence>
<keyword evidence="2" id="KW-0732">Signal</keyword>
<dbReference type="Proteomes" id="UP001054252">
    <property type="component" value="Unassembled WGS sequence"/>
</dbReference>
<dbReference type="AlphaFoldDB" id="A0AAV5K8F4"/>
<accession>A0AAV5K8F4</accession>
<sequence length="100" mass="11157">MGFGLLWHLHVFGVLRQAPWSWRLYFFRQVCYHGLLVSMEVKQGDQAVFAAVAHEGDEVVPGGWNGSGGWRGSNESNRNNGVKPLTRGISNRKTSTIDGR</sequence>
<comment type="caution">
    <text evidence="3">The sequence shown here is derived from an EMBL/GenBank/DDBJ whole genome shotgun (WGS) entry which is preliminary data.</text>
</comment>
<gene>
    <name evidence="3" type="ORF">SLEP1_g30711</name>
</gene>
<name>A0AAV5K8F4_9ROSI</name>
<organism evidence="3 4">
    <name type="scientific">Rubroshorea leprosula</name>
    <dbReference type="NCBI Taxonomy" id="152421"/>
    <lineage>
        <taxon>Eukaryota</taxon>
        <taxon>Viridiplantae</taxon>
        <taxon>Streptophyta</taxon>
        <taxon>Embryophyta</taxon>
        <taxon>Tracheophyta</taxon>
        <taxon>Spermatophyta</taxon>
        <taxon>Magnoliopsida</taxon>
        <taxon>eudicotyledons</taxon>
        <taxon>Gunneridae</taxon>
        <taxon>Pentapetalae</taxon>
        <taxon>rosids</taxon>
        <taxon>malvids</taxon>
        <taxon>Malvales</taxon>
        <taxon>Dipterocarpaceae</taxon>
        <taxon>Rubroshorea</taxon>
    </lineage>
</organism>
<dbReference type="EMBL" id="BPVZ01000055">
    <property type="protein sequence ID" value="GKV20612.1"/>
    <property type="molecule type" value="Genomic_DNA"/>
</dbReference>
<proteinExistence type="predicted"/>
<feature type="compositionally biased region" description="Low complexity" evidence="1">
    <location>
        <begin position="72"/>
        <end position="81"/>
    </location>
</feature>
<evidence type="ECO:0008006" key="5">
    <source>
        <dbReference type="Google" id="ProtNLM"/>
    </source>
</evidence>
<evidence type="ECO:0000256" key="2">
    <source>
        <dbReference type="SAM" id="SignalP"/>
    </source>
</evidence>
<keyword evidence="4" id="KW-1185">Reference proteome</keyword>
<feature type="signal peptide" evidence="2">
    <location>
        <begin position="1"/>
        <end position="17"/>
    </location>
</feature>
<feature type="region of interest" description="Disordered" evidence="1">
    <location>
        <begin position="62"/>
        <end position="100"/>
    </location>
</feature>
<feature type="compositionally biased region" description="Polar residues" evidence="1">
    <location>
        <begin position="88"/>
        <end position="100"/>
    </location>
</feature>
<evidence type="ECO:0000313" key="4">
    <source>
        <dbReference type="Proteomes" id="UP001054252"/>
    </source>
</evidence>